<dbReference type="InterPro" id="IPR000086">
    <property type="entry name" value="NUDIX_hydrolase_dom"/>
</dbReference>
<organism evidence="3 4">
    <name type="scientific">Microbulbifer okhotskensis</name>
    <dbReference type="NCBI Taxonomy" id="2926617"/>
    <lineage>
        <taxon>Bacteria</taxon>
        <taxon>Pseudomonadati</taxon>
        <taxon>Pseudomonadota</taxon>
        <taxon>Gammaproteobacteria</taxon>
        <taxon>Cellvibrionales</taxon>
        <taxon>Microbulbiferaceae</taxon>
        <taxon>Microbulbifer</taxon>
    </lineage>
</organism>
<dbReference type="Gene3D" id="3.90.79.10">
    <property type="entry name" value="Nucleoside Triphosphate Pyrophosphohydrolase"/>
    <property type="match status" value="1"/>
</dbReference>
<accession>A0A9X2ERM5</accession>
<gene>
    <name evidence="3" type="ORF">MO867_08930</name>
</gene>
<protein>
    <submittedName>
        <fullName evidence="3">NUDIX domain-containing protein</fullName>
    </submittedName>
</protein>
<dbReference type="InterPro" id="IPR015797">
    <property type="entry name" value="NUDIX_hydrolase-like_dom_sf"/>
</dbReference>
<dbReference type="RefSeq" id="WP_252466006.1">
    <property type="nucleotide sequence ID" value="NZ_JALBWM010000028.1"/>
</dbReference>
<dbReference type="InterPro" id="IPR040618">
    <property type="entry name" value="Pre-Nudix"/>
</dbReference>
<feature type="domain" description="Nudix hydrolase" evidence="2">
    <location>
        <begin position="92"/>
        <end position="218"/>
    </location>
</feature>
<dbReference type="GO" id="GO:0051287">
    <property type="term" value="F:NAD binding"/>
    <property type="evidence" value="ECO:0007669"/>
    <property type="project" value="TreeGrafter"/>
</dbReference>
<dbReference type="AlphaFoldDB" id="A0A9X2ERM5"/>
<proteinExistence type="predicted"/>
<dbReference type="SUPFAM" id="SSF55811">
    <property type="entry name" value="Nudix"/>
    <property type="match status" value="1"/>
</dbReference>
<dbReference type="InterPro" id="IPR003293">
    <property type="entry name" value="Nudix_hydrolase6-like"/>
</dbReference>
<dbReference type="CDD" id="cd04670">
    <property type="entry name" value="NUDIX_ASFGF2_Nudt6"/>
    <property type="match status" value="1"/>
</dbReference>
<evidence type="ECO:0000313" key="4">
    <source>
        <dbReference type="Proteomes" id="UP001139028"/>
    </source>
</evidence>
<evidence type="ECO:0000256" key="1">
    <source>
        <dbReference type="ARBA" id="ARBA00022801"/>
    </source>
</evidence>
<name>A0A9X2ERM5_9GAMM</name>
<dbReference type="PANTHER" id="PTHR13994:SF13">
    <property type="entry name" value="FI03680P"/>
    <property type="match status" value="1"/>
</dbReference>
<dbReference type="Pfam" id="PF18290">
    <property type="entry name" value="Nudix_hydro"/>
    <property type="match status" value="1"/>
</dbReference>
<evidence type="ECO:0000259" key="2">
    <source>
        <dbReference type="PROSITE" id="PS51462"/>
    </source>
</evidence>
<keyword evidence="4" id="KW-1185">Reference proteome</keyword>
<dbReference type="GO" id="GO:0047631">
    <property type="term" value="F:ADP-ribose diphosphatase activity"/>
    <property type="evidence" value="ECO:0007669"/>
    <property type="project" value="TreeGrafter"/>
</dbReference>
<comment type="caution">
    <text evidence="3">The sequence shown here is derived from an EMBL/GenBank/DDBJ whole genome shotgun (WGS) entry which is preliminary data.</text>
</comment>
<dbReference type="Gene3D" id="3.40.630.30">
    <property type="match status" value="1"/>
</dbReference>
<evidence type="ECO:0000313" key="3">
    <source>
        <dbReference type="EMBL" id="MCO1334463.1"/>
    </source>
</evidence>
<reference evidence="3" key="1">
    <citation type="journal article" date="2022" name="Arch. Microbiol.">
        <title>Microbulbifer okhotskensis sp. nov., isolated from a deep bottom sediment of the Okhotsk Sea.</title>
        <authorList>
            <person name="Romanenko L."/>
            <person name="Kurilenko V."/>
            <person name="Otstavnykh N."/>
            <person name="Velansky P."/>
            <person name="Isaeva M."/>
            <person name="Mikhailov V."/>
        </authorList>
    </citation>
    <scope>NUCLEOTIDE SEQUENCE</scope>
    <source>
        <strain evidence="3">OS29</strain>
    </source>
</reference>
<dbReference type="EMBL" id="JALBWM010000028">
    <property type="protein sequence ID" value="MCO1334463.1"/>
    <property type="molecule type" value="Genomic_DNA"/>
</dbReference>
<dbReference type="PANTHER" id="PTHR13994">
    <property type="entry name" value="NUDIX HYDROLASE RELATED"/>
    <property type="match status" value="1"/>
</dbReference>
<dbReference type="Pfam" id="PF00293">
    <property type="entry name" value="NUDIX"/>
    <property type="match status" value="1"/>
</dbReference>
<dbReference type="PROSITE" id="PS51462">
    <property type="entry name" value="NUDIX"/>
    <property type="match status" value="1"/>
</dbReference>
<keyword evidence="1" id="KW-0378">Hydrolase</keyword>
<sequence length="246" mass="27300">MLDHTLDSFDGITLELEKFRGTDDQLLTELCAVIALSRINLKRLIWVTLQGSLTRFISVFLDYGFIFHNCQGSTAVLVLKLQDSAYIPFSPTHTIGVGGFVLSEGELLCVKGHSASSNLKLPGGTVDRGEKIVDEVIREVYEETGITCKFSSVLGFATKSPVQFGYTDMYFVCELLALDRDISVKDTVEIKQAQWIDIDCYLNGDHSSPFNQQVVQMSLKKLGLAPVNQESYADPIAKQEIFWASA</sequence>
<dbReference type="GO" id="GO:0035529">
    <property type="term" value="F:NADH pyrophosphatase activity"/>
    <property type="evidence" value="ECO:0007669"/>
    <property type="project" value="TreeGrafter"/>
</dbReference>
<dbReference type="Proteomes" id="UP001139028">
    <property type="component" value="Unassembled WGS sequence"/>
</dbReference>